<evidence type="ECO:0008006" key="4">
    <source>
        <dbReference type="Google" id="ProtNLM"/>
    </source>
</evidence>
<dbReference type="InterPro" id="IPR012340">
    <property type="entry name" value="NA-bd_OB-fold"/>
</dbReference>
<dbReference type="InParanoid" id="K0KRY9"/>
<keyword evidence="3" id="KW-1185">Reference proteome</keyword>
<proteinExistence type="predicted"/>
<evidence type="ECO:0000313" key="2">
    <source>
        <dbReference type="EMBL" id="CCH45916.1"/>
    </source>
</evidence>
<evidence type="ECO:0000256" key="1">
    <source>
        <dbReference type="SAM" id="MobiDB-lite"/>
    </source>
</evidence>
<dbReference type="Gene3D" id="2.40.50.140">
    <property type="entry name" value="Nucleic acid-binding proteins"/>
    <property type="match status" value="1"/>
</dbReference>
<dbReference type="SUPFAM" id="SSF50249">
    <property type="entry name" value="Nucleic acid-binding proteins"/>
    <property type="match status" value="1"/>
</dbReference>
<dbReference type="EMBL" id="CAIF01000217">
    <property type="protein sequence ID" value="CCH45916.1"/>
    <property type="molecule type" value="Genomic_DNA"/>
</dbReference>
<sequence>MTSLGFKTINKLSDLPPTTSKPYYVQFSCMIVSVKLGNPNRIFVTDFTRNRHMEQSFVNENWIQDYSDRIPNDQILLLNIYKEKFDPFAKRYGLLRGEPLPVGSLAVNVLPKAIFCTVKAKIKSYNGVLDAIPSQIDLLSIRNNIDYSLPLYDNVFTNIPIDYILENKEHFKHTFSEQQIQNKLLDPSAPLVIGIDRQFATQPQPHISQRQTYQQPQVHYTQPQQQSQIRRTQTSQGVMNHQTNLESSPVTSTRQNFGYSETNTPDSSFVENTPSRSFKLSSAADLPSDSTHNRDYETNQSPHTQVQATFDERNIGIIKNLNKIDQIDGKVYEVKGAIVEFEPLLNQLCVKYDMNKPPILQPLSIIIVDSNNSDQPFDETQLLKITFTTKSEIFNFLGMHEIEEVYIKSQQIYKAFDRILKSRNIFSFKVTRRLIKINGIKGLNNSILGWEAQKLSLESLLDQI</sequence>
<gene>
    <name evidence="2" type="ORF">BN7_5503</name>
</gene>
<dbReference type="Proteomes" id="UP000009328">
    <property type="component" value="Unassembled WGS sequence"/>
</dbReference>
<feature type="region of interest" description="Disordered" evidence="1">
    <location>
        <begin position="204"/>
        <end position="302"/>
    </location>
</feature>
<accession>K0KRY9</accession>
<name>K0KRY9_WICCF</name>
<evidence type="ECO:0000313" key="3">
    <source>
        <dbReference type="Proteomes" id="UP000009328"/>
    </source>
</evidence>
<dbReference type="HOGENOM" id="CLU_589507_0_0_1"/>
<organism evidence="2 3">
    <name type="scientific">Wickerhamomyces ciferrii (strain ATCC 14091 / BCRC 22168 / CBS 111 / JCM 3599 / NBRC 0793 / NRRL Y-1031 F-60-10)</name>
    <name type="common">Yeast</name>
    <name type="synonym">Pichia ciferrii</name>
    <dbReference type="NCBI Taxonomy" id="1206466"/>
    <lineage>
        <taxon>Eukaryota</taxon>
        <taxon>Fungi</taxon>
        <taxon>Dikarya</taxon>
        <taxon>Ascomycota</taxon>
        <taxon>Saccharomycotina</taxon>
        <taxon>Saccharomycetes</taxon>
        <taxon>Phaffomycetales</taxon>
        <taxon>Wickerhamomycetaceae</taxon>
        <taxon>Wickerhamomyces</taxon>
    </lineage>
</organism>
<feature type="compositionally biased region" description="Low complexity" evidence="1">
    <location>
        <begin position="211"/>
        <end position="236"/>
    </location>
</feature>
<reference evidence="2 3" key="1">
    <citation type="journal article" date="2012" name="Eukaryot. Cell">
        <title>Draft genome sequence of Wickerhamomyces ciferrii NRRL Y-1031 F-60-10.</title>
        <authorList>
            <person name="Schneider J."/>
            <person name="Andrea H."/>
            <person name="Blom J."/>
            <person name="Jaenicke S."/>
            <person name="Ruckert C."/>
            <person name="Schorsch C."/>
            <person name="Szczepanowski R."/>
            <person name="Farwick M."/>
            <person name="Goesmann A."/>
            <person name="Puhler A."/>
            <person name="Schaffer S."/>
            <person name="Tauch A."/>
            <person name="Kohler T."/>
            <person name="Brinkrolf K."/>
        </authorList>
    </citation>
    <scope>NUCLEOTIDE SEQUENCE [LARGE SCALE GENOMIC DNA]</scope>
    <source>
        <strain evidence="3">ATCC 14091 / BCRC 22168 / CBS 111 / JCM 3599 / NBRC 0793 / NRRL Y-1031 F-60-10</strain>
    </source>
</reference>
<dbReference type="AlphaFoldDB" id="K0KRY9"/>
<protein>
    <recommendedName>
        <fullName evidence="4">Telomeric single stranded DNA binding POT1/Cdc13 domain-containing protein</fullName>
    </recommendedName>
</protein>
<feature type="compositionally biased region" description="Polar residues" evidence="1">
    <location>
        <begin position="237"/>
        <end position="280"/>
    </location>
</feature>
<comment type="caution">
    <text evidence="2">The sequence shown here is derived from an EMBL/GenBank/DDBJ whole genome shotgun (WGS) entry which is preliminary data.</text>
</comment>